<accession>A0A9J6GMH9</accession>
<dbReference type="AlphaFoldDB" id="A0A9J6GMH9"/>
<gene>
    <name evidence="2" type="ORF">HPB48_014904</name>
</gene>
<evidence type="ECO:0000313" key="3">
    <source>
        <dbReference type="Proteomes" id="UP000821853"/>
    </source>
</evidence>
<evidence type="ECO:0000313" key="2">
    <source>
        <dbReference type="EMBL" id="KAH9375776.1"/>
    </source>
</evidence>
<name>A0A9J6GMH9_HAELO</name>
<evidence type="ECO:0000259" key="1">
    <source>
        <dbReference type="Pfam" id="PF21788"/>
    </source>
</evidence>
<keyword evidence="3" id="KW-1185">Reference proteome</keyword>
<comment type="caution">
    <text evidence="2">The sequence shown here is derived from an EMBL/GenBank/DDBJ whole genome shotgun (WGS) entry which is preliminary data.</text>
</comment>
<dbReference type="VEuPathDB" id="VectorBase:HLOH_061263"/>
<dbReference type="PANTHER" id="PTHR48257:SF1">
    <property type="match status" value="1"/>
</dbReference>
<dbReference type="InterPro" id="IPR048366">
    <property type="entry name" value="TNP-like_GBD"/>
</dbReference>
<dbReference type="EMBL" id="JABSTR010000007">
    <property type="protein sequence ID" value="KAH9375776.1"/>
    <property type="molecule type" value="Genomic_DNA"/>
</dbReference>
<dbReference type="PANTHER" id="PTHR48257">
    <property type="match status" value="1"/>
</dbReference>
<dbReference type="Pfam" id="PF21788">
    <property type="entry name" value="TNP-like_GBD"/>
    <property type="match status" value="1"/>
</dbReference>
<protein>
    <recommendedName>
        <fullName evidence="1">Transposable element P transposase-like GTP-binding insertion domain-containing protein</fullName>
    </recommendedName>
</protein>
<organism evidence="2 3">
    <name type="scientific">Haemaphysalis longicornis</name>
    <name type="common">Bush tick</name>
    <dbReference type="NCBI Taxonomy" id="44386"/>
    <lineage>
        <taxon>Eukaryota</taxon>
        <taxon>Metazoa</taxon>
        <taxon>Ecdysozoa</taxon>
        <taxon>Arthropoda</taxon>
        <taxon>Chelicerata</taxon>
        <taxon>Arachnida</taxon>
        <taxon>Acari</taxon>
        <taxon>Parasitiformes</taxon>
        <taxon>Ixodida</taxon>
        <taxon>Ixodoidea</taxon>
        <taxon>Ixodidae</taxon>
        <taxon>Haemaphysalinae</taxon>
        <taxon>Haemaphysalis</taxon>
    </lineage>
</organism>
<dbReference type="Proteomes" id="UP000821853">
    <property type="component" value="Chromosome 5"/>
</dbReference>
<dbReference type="OrthoDB" id="7698710at2759"/>
<sequence>MRVRRGQYPRSANVGPLSPDCKSSRVTPIRREKKHFYFSRRGWCVGLAPWKASLVLDALTSAGRPCSGRPHFYQNPCCDPSSLRLFNWSLCLPNLNIITPSNIEKMSVKLAVQLLSAAAVLALKYFKEQARNTTYVEFASAGPTIHFLEVMQKWFTLMDEINYQQYVHCNIDCLPCSDVDDEMLDWLENDFIGYAENMREAREAENFFSKETCNALLFTTQSNVACIRLLLTEKKFKFVLTSKMSSDPIEAMFGFLRHSAGCDDALDVRSTTCGL</sequence>
<feature type="domain" description="Transposable element P transposase-like GTP-binding insertion" evidence="1">
    <location>
        <begin position="104"/>
        <end position="162"/>
    </location>
</feature>
<reference evidence="2 3" key="1">
    <citation type="journal article" date="2020" name="Cell">
        <title>Large-Scale Comparative Analyses of Tick Genomes Elucidate Their Genetic Diversity and Vector Capacities.</title>
        <authorList>
            <consortium name="Tick Genome and Microbiome Consortium (TIGMIC)"/>
            <person name="Jia N."/>
            <person name="Wang J."/>
            <person name="Shi W."/>
            <person name="Du L."/>
            <person name="Sun Y."/>
            <person name="Zhan W."/>
            <person name="Jiang J.F."/>
            <person name="Wang Q."/>
            <person name="Zhang B."/>
            <person name="Ji P."/>
            <person name="Bell-Sakyi L."/>
            <person name="Cui X.M."/>
            <person name="Yuan T.T."/>
            <person name="Jiang B.G."/>
            <person name="Yang W.F."/>
            <person name="Lam T.T."/>
            <person name="Chang Q.C."/>
            <person name="Ding S.J."/>
            <person name="Wang X.J."/>
            <person name="Zhu J.G."/>
            <person name="Ruan X.D."/>
            <person name="Zhao L."/>
            <person name="Wei J.T."/>
            <person name="Ye R.Z."/>
            <person name="Que T.C."/>
            <person name="Du C.H."/>
            <person name="Zhou Y.H."/>
            <person name="Cheng J.X."/>
            <person name="Dai P.F."/>
            <person name="Guo W.B."/>
            <person name="Han X.H."/>
            <person name="Huang E.J."/>
            <person name="Li L.F."/>
            <person name="Wei W."/>
            <person name="Gao Y.C."/>
            <person name="Liu J.Z."/>
            <person name="Shao H.Z."/>
            <person name="Wang X."/>
            <person name="Wang C.C."/>
            <person name="Yang T.C."/>
            <person name="Huo Q.B."/>
            <person name="Li W."/>
            <person name="Chen H.Y."/>
            <person name="Chen S.E."/>
            <person name="Zhou L.G."/>
            <person name="Ni X.B."/>
            <person name="Tian J.H."/>
            <person name="Sheng Y."/>
            <person name="Liu T."/>
            <person name="Pan Y.S."/>
            <person name="Xia L.Y."/>
            <person name="Li J."/>
            <person name="Zhao F."/>
            <person name="Cao W.C."/>
        </authorList>
    </citation>
    <scope>NUCLEOTIDE SEQUENCE [LARGE SCALE GENOMIC DNA]</scope>
    <source>
        <strain evidence="2">HaeL-2018</strain>
    </source>
</reference>
<proteinExistence type="predicted"/>